<dbReference type="GO" id="GO:0071014">
    <property type="term" value="C:post-mRNA release spliceosomal complex"/>
    <property type="evidence" value="ECO:0007669"/>
    <property type="project" value="UniProtKB-ARBA"/>
</dbReference>
<dbReference type="Proteomes" id="UP000054251">
    <property type="component" value="Unassembled WGS sequence"/>
</dbReference>
<gene>
    <name evidence="8" type="ORF">AC631_03129</name>
</gene>
<protein>
    <recommendedName>
        <fullName evidence="3">Pre-mRNA-splicing factor ISY1</fullName>
    </recommendedName>
    <alternativeName>
        <fullName evidence="7">Pre-mRNA-splicing factor isy1</fullName>
    </alternativeName>
</protein>
<dbReference type="OrthoDB" id="1739576at2759"/>
<dbReference type="InterPro" id="IPR037200">
    <property type="entry name" value="Isy1_sf"/>
</dbReference>
<dbReference type="GO" id="GO:0005684">
    <property type="term" value="C:U2-type spliceosomal complex"/>
    <property type="evidence" value="ECO:0007669"/>
    <property type="project" value="UniProtKB-ARBA"/>
</dbReference>
<dbReference type="Gene3D" id="1.10.287.660">
    <property type="entry name" value="Helix hairpin bin"/>
    <property type="match status" value="1"/>
</dbReference>
<evidence type="ECO:0000256" key="4">
    <source>
        <dbReference type="ARBA" id="ARBA00022728"/>
    </source>
</evidence>
<evidence type="ECO:0000256" key="5">
    <source>
        <dbReference type="ARBA" id="ARBA00023187"/>
    </source>
</evidence>
<comment type="caution">
    <text evidence="8">The sequence shown here is derived from an EMBL/GenBank/DDBJ whole genome shotgun (WGS) entry which is preliminary data.</text>
</comment>
<keyword evidence="4" id="KW-0747">Spliceosome</keyword>
<dbReference type="AlphaFoldDB" id="A0A0V1PXY4"/>
<comment type="similarity">
    <text evidence="2">Belongs to the ISY1 family.</text>
</comment>
<proteinExistence type="inferred from homology"/>
<evidence type="ECO:0000313" key="9">
    <source>
        <dbReference type="Proteomes" id="UP000054251"/>
    </source>
</evidence>
<evidence type="ECO:0000256" key="7">
    <source>
        <dbReference type="ARBA" id="ARBA00073166"/>
    </source>
</evidence>
<accession>A0A0V1PXY4</accession>
<dbReference type="SUPFAM" id="SSF140102">
    <property type="entry name" value="ISY1 domain-like"/>
    <property type="match status" value="1"/>
</dbReference>
<dbReference type="InterPro" id="IPR009360">
    <property type="entry name" value="Isy1"/>
</dbReference>
<dbReference type="FunFam" id="1.10.287.660:FF:000001">
    <property type="entry name" value="pre-mRNA-splicing factor ISY1 homolog"/>
    <property type="match status" value="1"/>
</dbReference>
<evidence type="ECO:0000256" key="6">
    <source>
        <dbReference type="ARBA" id="ARBA00023242"/>
    </source>
</evidence>
<evidence type="ECO:0000313" key="8">
    <source>
        <dbReference type="EMBL" id="KSA01124.1"/>
    </source>
</evidence>
<dbReference type="InterPro" id="IPR029012">
    <property type="entry name" value="Helix_hairpin_bin_sf"/>
</dbReference>
<reference evidence="8 9" key="1">
    <citation type="submission" date="2015-11" db="EMBL/GenBank/DDBJ databases">
        <title>The genome of Debaryomyces fabryi.</title>
        <authorList>
            <person name="Tafer H."/>
            <person name="Lopandic K."/>
        </authorList>
    </citation>
    <scope>NUCLEOTIDE SEQUENCE [LARGE SCALE GENOMIC DNA]</scope>
    <source>
        <strain evidence="8 9">CBS 789</strain>
    </source>
</reference>
<sequence>MSRNTEKAQSSLNRFQALKNKEAGILESNPNLRPKYVQSVDSLPQAEKWRSTIIGEISVKLTKIQDPALNEYQIRDVNDSLNKLFNEKKSWEYHIKNLGGADYIHFNKDFNNAGKLSQLDSQGSHIKGYRYFGRAKELPDVKEVLMMQAKKSQANKSKRTKELEQNRLLNEQEKRITADYYGVYDEIHDGNDDIIDSNERDIINQVNEVLGDEIIVPLDDINENYIAKRAQGVDNLIEFEKNRGKRMFRKLKNNQQNGNKDSSVITNFEKEVPTTDEVTKWIVNKKRAELIARLGINKP</sequence>
<dbReference type="GO" id="GO:0000350">
    <property type="term" value="P:generation of catalytic spliceosome for second transesterification step"/>
    <property type="evidence" value="ECO:0007669"/>
    <property type="project" value="InterPro"/>
</dbReference>
<keyword evidence="4" id="KW-0507">mRNA processing</keyword>
<dbReference type="GO" id="GO:0000974">
    <property type="term" value="C:Prp19 complex"/>
    <property type="evidence" value="ECO:0007669"/>
    <property type="project" value="UniProtKB-ARBA"/>
</dbReference>
<dbReference type="GeneID" id="26840138"/>
<dbReference type="RefSeq" id="XP_015467226.1">
    <property type="nucleotide sequence ID" value="XM_015611958.1"/>
</dbReference>
<keyword evidence="9" id="KW-1185">Reference proteome</keyword>
<dbReference type="Pfam" id="PF06246">
    <property type="entry name" value="Isy1"/>
    <property type="match status" value="1"/>
</dbReference>
<keyword evidence="6" id="KW-0539">Nucleus</keyword>
<evidence type="ECO:0000256" key="2">
    <source>
        <dbReference type="ARBA" id="ARBA00007002"/>
    </source>
</evidence>
<evidence type="ECO:0000256" key="3">
    <source>
        <dbReference type="ARBA" id="ARBA00019194"/>
    </source>
</evidence>
<name>A0A0V1PXY4_9ASCO</name>
<dbReference type="PANTHER" id="PTHR13021">
    <property type="entry name" value="PRE-MRNA-SPLICING FACTOR ISY1"/>
    <property type="match status" value="1"/>
</dbReference>
<evidence type="ECO:0000256" key="1">
    <source>
        <dbReference type="ARBA" id="ARBA00004123"/>
    </source>
</evidence>
<keyword evidence="5" id="KW-0508">mRNA splicing</keyword>
<organism evidence="8 9">
    <name type="scientific">Debaryomyces fabryi</name>
    <dbReference type="NCBI Taxonomy" id="58627"/>
    <lineage>
        <taxon>Eukaryota</taxon>
        <taxon>Fungi</taxon>
        <taxon>Dikarya</taxon>
        <taxon>Ascomycota</taxon>
        <taxon>Saccharomycotina</taxon>
        <taxon>Pichiomycetes</taxon>
        <taxon>Debaryomycetaceae</taxon>
        <taxon>Debaryomyces</taxon>
    </lineage>
</organism>
<comment type="subcellular location">
    <subcellularLocation>
        <location evidence="1">Nucleus</location>
    </subcellularLocation>
</comment>
<dbReference type="EMBL" id="LMYN01000063">
    <property type="protein sequence ID" value="KSA01124.1"/>
    <property type="molecule type" value="Genomic_DNA"/>
</dbReference>